<proteinExistence type="predicted"/>
<dbReference type="AlphaFoldDB" id="A0A803P616"/>
<protein>
    <submittedName>
        <fullName evidence="1">Uncharacterized protein</fullName>
    </submittedName>
</protein>
<organism evidence="1 2">
    <name type="scientific">Cannabis sativa</name>
    <name type="common">Hemp</name>
    <name type="synonym">Marijuana</name>
    <dbReference type="NCBI Taxonomy" id="3483"/>
    <lineage>
        <taxon>Eukaryota</taxon>
        <taxon>Viridiplantae</taxon>
        <taxon>Streptophyta</taxon>
        <taxon>Embryophyta</taxon>
        <taxon>Tracheophyta</taxon>
        <taxon>Spermatophyta</taxon>
        <taxon>Magnoliopsida</taxon>
        <taxon>eudicotyledons</taxon>
        <taxon>Gunneridae</taxon>
        <taxon>Pentapetalae</taxon>
        <taxon>rosids</taxon>
        <taxon>fabids</taxon>
        <taxon>Rosales</taxon>
        <taxon>Cannabaceae</taxon>
        <taxon>Cannabis</taxon>
    </lineage>
</organism>
<dbReference type="Gramene" id="evm.model.03.1629">
    <property type="protein sequence ID" value="cds.evm.model.03.1629"/>
    <property type="gene ID" value="evm.TU.03.1629"/>
</dbReference>
<keyword evidence="2" id="KW-1185">Reference proteome</keyword>
<reference evidence="1" key="1">
    <citation type="submission" date="2018-11" db="EMBL/GenBank/DDBJ databases">
        <authorList>
            <person name="Grassa J C."/>
        </authorList>
    </citation>
    <scope>NUCLEOTIDE SEQUENCE [LARGE SCALE GENOMIC DNA]</scope>
</reference>
<dbReference type="EnsemblPlants" id="evm.model.03.1629">
    <property type="protein sequence ID" value="cds.evm.model.03.1629"/>
    <property type="gene ID" value="evm.TU.03.1629"/>
</dbReference>
<reference evidence="1" key="2">
    <citation type="submission" date="2021-03" db="UniProtKB">
        <authorList>
            <consortium name="EnsemblPlants"/>
        </authorList>
    </citation>
    <scope>IDENTIFICATION</scope>
</reference>
<name>A0A803P616_CANSA</name>
<accession>A0A803P616</accession>
<evidence type="ECO:0000313" key="1">
    <source>
        <dbReference type="EnsemblPlants" id="cds.evm.model.03.1629"/>
    </source>
</evidence>
<dbReference type="EMBL" id="UZAU01000326">
    <property type="status" value="NOT_ANNOTATED_CDS"/>
    <property type="molecule type" value="Genomic_DNA"/>
</dbReference>
<dbReference type="Proteomes" id="UP000596661">
    <property type="component" value="Chromosome 3"/>
</dbReference>
<evidence type="ECO:0000313" key="2">
    <source>
        <dbReference type="Proteomes" id="UP000596661"/>
    </source>
</evidence>
<sequence length="451" mass="51430">MGLILHYSSLKWRFVGSDLANQRIVTRRSLKFQVEIDTFHQLTSGFSWILREVGKNGFSFRYFKLPKLAITMIPGHDKKPASINRYAYPPQGAAVPAYGPWMKAESAVFSYFNTRNQFDFFREGAGRSFTTVNTSPVADPNSKAMGKRQVQDVNRVQPLQHTACNRDKSLHQTACIKPTRKVIRVTNNGPGATLGRNLKVVEKTSVKPLNINIGHKFSDTLETRHPRKERKGRSVSPSVLRRHTQGMARLNPWDQDCFFILSAHLMFADDMILLPATTNNEAEKLMECISTFEKWSGQSCSNVDKDRYLALKAWDQICQPKASGVLGLRKCEDMNKALLSKLAWSLAVQADKPWVKCLLGKYQKHESFECQEEQPFFCWRGILESREAILKGSISIAASGCSINFWHQPWIPWLEFNEFVELMESIRGRGYTIQTLGDVSIDNDWNEEVIL</sequence>